<reference evidence="6 7" key="1">
    <citation type="submission" date="2018-02" db="EMBL/GenBank/DDBJ databases">
        <title>The genomes of Aspergillus section Nigri reveals drivers in fungal speciation.</title>
        <authorList>
            <consortium name="DOE Joint Genome Institute"/>
            <person name="Vesth T.C."/>
            <person name="Nybo J."/>
            <person name="Theobald S."/>
            <person name="Brandl J."/>
            <person name="Frisvad J.C."/>
            <person name="Nielsen K.F."/>
            <person name="Lyhne E.K."/>
            <person name="Kogle M.E."/>
            <person name="Kuo A."/>
            <person name="Riley R."/>
            <person name="Clum A."/>
            <person name="Nolan M."/>
            <person name="Lipzen A."/>
            <person name="Salamov A."/>
            <person name="Henrissat B."/>
            <person name="Wiebenga A."/>
            <person name="De vries R.P."/>
            <person name="Grigoriev I.V."/>
            <person name="Mortensen U.H."/>
            <person name="Andersen M.R."/>
            <person name="Baker S.E."/>
        </authorList>
    </citation>
    <scope>NUCLEOTIDE SEQUENCE [LARGE SCALE GENOMIC DNA]</scope>
    <source>
        <strain evidence="6 7">CBS 121593</strain>
    </source>
</reference>
<feature type="transmembrane region" description="Helical" evidence="5">
    <location>
        <begin position="38"/>
        <end position="62"/>
    </location>
</feature>
<gene>
    <name evidence="6" type="ORF">BO80DRAFT_471942</name>
</gene>
<feature type="region of interest" description="Disordered" evidence="4">
    <location>
        <begin position="1"/>
        <end position="33"/>
    </location>
</feature>
<evidence type="ECO:0000256" key="5">
    <source>
        <dbReference type="SAM" id="Phobius"/>
    </source>
</evidence>
<evidence type="ECO:0000256" key="4">
    <source>
        <dbReference type="SAM" id="MobiDB-lite"/>
    </source>
</evidence>
<dbReference type="AlphaFoldDB" id="A0A395H3Z2"/>
<keyword evidence="5" id="KW-0472">Membrane</keyword>
<dbReference type="OrthoDB" id="3687641at2759"/>
<dbReference type="GO" id="GO:0016491">
    <property type="term" value="F:oxidoreductase activity"/>
    <property type="evidence" value="ECO:0007669"/>
    <property type="project" value="UniProtKB-KW"/>
</dbReference>
<evidence type="ECO:0000256" key="2">
    <source>
        <dbReference type="ARBA" id="ARBA00023002"/>
    </source>
</evidence>
<dbReference type="GO" id="GO:0043386">
    <property type="term" value="P:mycotoxin biosynthetic process"/>
    <property type="evidence" value="ECO:0007669"/>
    <property type="project" value="InterPro"/>
</dbReference>
<dbReference type="RefSeq" id="XP_025576919.1">
    <property type="nucleotide sequence ID" value="XM_025723114.1"/>
</dbReference>
<evidence type="ECO:0000313" key="6">
    <source>
        <dbReference type="EMBL" id="RAL02592.1"/>
    </source>
</evidence>
<accession>A0A395H3Z2</accession>
<name>A0A395H3Z2_9EURO</name>
<dbReference type="PANTHER" id="PTHR33365">
    <property type="entry name" value="YALI0B05434P"/>
    <property type="match status" value="1"/>
</dbReference>
<evidence type="ECO:0000256" key="1">
    <source>
        <dbReference type="ARBA" id="ARBA00004685"/>
    </source>
</evidence>
<evidence type="ECO:0000256" key="3">
    <source>
        <dbReference type="ARBA" id="ARBA00035112"/>
    </source>
</evidence>
<comment type="pathway">
    <text evidence="1">Mycotoxin biosynthesis.</text>
</comment>
<keyword evidence="2" id="KW-0560">Oxidoreductase</keyword>
<protein>
    <submittedName>
        <fullName evidence="6">Uncharacterized protein</fullName>
    </submittedName>
</protein>
<dbReference type="InterPro" id="IPR021765">
    <property type="entry name" value="UstYa-like"/>
</dbReference>
<keyword evidence="5" id="KW-1133">Transmembrane helix</keyword>
<dbReference type="STRING" id="1448316.A0A395H3Z2"/>
<dbReference type="VEuPathDB" id="FungiDB:BO80DRAFT_471942"/>
<dbReference type="Proteomes" id="UP000249402">
    <property type="component" value="Unassembled WGS sequence"/>
</dbReference>
<dbReference type="GeneID" id="37227979"/>
<organism evidence="6 7">
    <name type="scientific">Aspergillus ibericus CBS 121593</name>
    <dbReference type="NCBI Taxonomy" id="1448316"/>
    <lineage>
        <taxon>Eukaryota</taxon>
        <taxon>Fungi</taxon>
        <taxon>Dikarya</taxon>
        <taxon>Ascomycota</taxon>
        <taxon>Pezizomycotina</taxon>
        <taxon>Eurotiomycetes</taxon>
        <taxon>Eurotiomycetidae</taxon>
        <taxon>Eurotiales</taxon>
        <taxon>Aspergillaceae</taxon>
        <taxon>Aspergillus</taxon>
        <taxon>Aspergillus subgen. Circumdati</taxon>
    </lineage>
</organism>
<dbReference type="Pfam" id="PF11807">
    <property type="entry name" value="UstYa"/>
    <property type="match status" value="1"/>
</dbReference>
<proteinExistence type="inferred from homology"/>
<keyword evidence="7" id="KW-1185">Reference proteome</keyword>
<sequence>MFLTSKNEEQGKYEPLAPQPDTEHNGHTARQTRPTGPWFILSVTLALLAAFMAGASTTYFTIRSRDHQHILNNVAPRIPIPSIAREFVPWSNFSNEPPQSGDIPEPIWDSLIPNGLGYFQDSSLTTQPSIPTVFHQLHCLYILRRAYYALSNNNDNDDLQRFDFGKNRSIHVPHCFDYLQQGLTCSADTTVEPAVDEENGFLGSGFPRQCVDFEALKGYVEERRIFNASGFLAVGYHHHEHHSDE</sequence>
<dbReference type="PANTHER" id="PTHR33365:SF11">
    <property type="entry name" value="TAT PATHWAY SIGNAL SEQUENCE"/>
    <property type="match status" value="1"/>
</dbReference>
<keyword evidence="5" id="KW-0812">Transmembrane</keyword>
<comment type="similarity">
    <text evidence="3">Belongs to the ustYa family.</text>
</comment>
<dbReference type="EMBL" id="KZ824430">
    <property type="protein sequence ID" value="RAL02592.1"/>
    <property type="molecule type" value="Genomic_DNA"/>
</dbReference>
<evidence type="ECO:0000313" key="7">
    <source>
        <dbReference type="Proteomes" id="UP000249402"/>
    </source>
</evidence>
<feature type="compositionally biased region" description="Basic and acidic residues" evidence="4">
    <location>
        <begin position="1"/>
        <end position="12"/>
    </location>
</feature>